<dbReference type="SUPFAM" id="SSF52540">
    <property type="entry name" value="P-loop containing nucleoside triphosphate hydrolases"/>
    <property type="match status" value="1"/>
</dbReference>
<organism evidence="2 3">
    <name type="scientific">Tumebacillus permanentifrigoris</name>
    <dbReference type="NCBI Taxonomy" id="378543"/>
    <lineage>
        <taxon>Bacteria</taxon>
        <taxon>Bacillati</taxon>
        <taxon>Bacillota</taxon>
        <taxon>Bacilli</taxon>
        <taxon>Bacillales</taxon>
        <taxon>Alicyclobacillaceae</taxon>
        <taxon>Tumebacillus</taxon>
    </lineage>
</organism>
<dbReference type="Pfam" id="PF13671">
    <property type="entry name" value="AAA_33"/>
    <property type="match status" value="1"/>
</dbReference>
<reference evidence="2 3" key="1">
    <citation type="submission" date="2018-05" db="EMBL/GenBank/DDBJ databases">
        <title>Genomic Encyclopedia of Type Strains, Phase IV (KMG-IV): sequencing the most valuable type-strain genomes for metagenomic binning, comparative biology and taxonomic classification.</title>
        <authorList>
            <person name="Goeker M."/>
        </authorList>
    </citation>
    <scope>NUCLEOTIDE SEQUENCE [LARGE SCALE GENOMIC DNA]</scope>
    <source>
        <strain evidence="2 3">DSM 18773</strain>
    </source>
</reference>
<dbReference type="PANTHER" id="PTHR47545:SF2">
    <property type="entry name" value="CC-ADDING TRNA NUCLEOTIDYLTRANSFERASE"/>
    <property type="match status" value="1"/>
</dbReference>
<gene>
    <name evidence="2" type="ORF">C7459_10476</name>
</gene>
<accession>A0A316DBB7</accession>
<sequence>MSMLTLCIGFPTQSKTALAQQRANASDALLVRADDELIPRECTEALQAGRPVVVDAPHRLPKHRKLYLDLARRHNYRTEALFWNVSLEQAIPDSTLSKRALQKYQRHLQVPTTVEDFDHFEVLTTEPVQAAAQAFFQEQEGRLINNPTELIRDLEREGSLQAWLPELHAAIPVDQHNPHHRFTVYEHIMKATAVIGGTSLKYVWTMLLHDIGKAYPGIKQFTGSFKQDHGKWRKKDFVLIENGADIREGRDSGDFYVVQGAKVPRELINSDLNGHFYQHENIGAQMAFRVLTRLGYPHDFAREVMTLVQFHMLLPYETETADLGELRKFYERVGPYAADLLLVRLADSRGK</sequence>
<evidence type="ECO:0000313" key="3">
    <source>
        <dbReference type="Proteomes" id="UP000245634"/>
    </source>
</evidence>
<dbReference type="Proteomes" id="UP000245634">
    <property type="component" value="Unassembled WGS sequence"/>
</dbReference>
<dbReference type="Gene3D" id="1.10.3210.10">
    <property type="entry name" value="Hypothetical protein af1432"/>
    <property type="match status" value="1"/>
</dbReference>
<evidence type="ECO:0000313" key="2">
    <source>
        <dbReference type="EMBL" id="PWK14876.1"/>
    </source>
</evidence>
<keyword evidence="1" id="KW-0547">Nucleotide-binding</keyword>
<dbReference type="RefSeq" id="WP_109687236.1">
    <property type="nucleotide sequence ID" value="NZ_QGGL01000004.1"/>
</dbReference>
<dbReference type="PANTHER" id="PTHR47545">
    <property type="entry name" value="MULTIFUNCTIONAL CCA PROTEIN"/>
    <property type="match status" value="1"/>
</dbReference>
<dbReference type="SUPFAM" id="SSF109604">
    <property type="entry name" value="HD-domain/PDEase-like"/>
    <property type="match status" value="1"/>
</dbReference>
<protein>
    <recommendedName>
        <fullName evidence="4">HD domain-containing protein</fullName>
    </recommendedName>
</protein>
<dbReference type="InterPro" id="IPR050124">
    <property type="entry name" value="tRNA_CCA-adding_enzyme"/>
</dbReference>
<dbReference type="OrthoDB" id="9805698at2"/>
<evidence type="ECO:0000256" key="1">
    <source>
        <dbReference type="ARBA" id="ARBA00022741"/>
    </source>
</evidence>
<dbReference type="AlphaFoldDB" id="A0A316DBB7"/>
<comment type="caution">
    <text evidence="2">The sequence shown here is derived from an EMBL/GenBank/DDBJ whole genome shotgun (WGS) entry which is preliminary data.</text>
</comment>
<keyword evidence="3" id="KW-1185">Reference proteome</keyword>
<dbReference type="EMBL" id="QGGL01000004">
    <property type="protein sequence ID" value="PWK14876.1"/>
    <property type="molecule type" value="Genomic_DNA"/>
</dbReference>
<dbReference type="GO" id="GO:0000166">
    <property type="term" value="F:nucleotide binding"/>
    <property type="evidence" value="ECO:0007669"/>
    <property type="project" value="UniProtKB-KW"/>
</dbReference>
<name>A0A316DBB7_9BACL</name>
<proteinExistence type="predicted"/>
<evidence type="ECO:0008006" key="4">
    <source>
        <dbReference type="Google" id="ProtNLM"/>
    </source>
</evidence>
<dbReference type="InterPro" id="IPR027417">
    <property type="entry name" value="P-loop_NTPase"/>
</dbReference>
<dbReference type="Gene3D" id="3.40.50.300">
    <property type="entry name" value="P-loop containing nucleotide triphosphate hydrolases"/>
    <property type="match status" value="1"/>
</dbReference>